<dbReference type="EMBL" id="LXEN01000019">
    <property type="protein sequence ID" value="OAT36716.1"/>
    <property type="molecule type" value="Genomic_DNA"/>
</dbReference>
<comment type="subcellular location">
    <subcellularLocation>
        <location evidence="11">Cell inner membrane</location>
    </subcellularLocation>
    <subcellularLocation>
        <location evidence="2">Cell membrane</location>
        <topology evidence="2">Single-pass membrane protein</topology>
    </subcellularLocation>
</comment>
<dbReference type="NCBIfam" id="NF005435">
    <property type="entry name" value="PRK07021.1"/>
    <property type="match status" value="1"/>
</dbReference>
<evidence type="ECO:0000313" key="12">
    <source>
        <dbReference type="EMBL" id="OAT36716.1"/>
    </source>
</evidence>
<evidence type="ECO:0000256" key="10">
    <source>
        <dbReference type="ARBA" id="ARBA00023136"/>
    </source>
</evidence>
<keyword evidence="9 11" id="KW-1133">Transmembrane helix</keyword>
<evidence type="ECO:0000256" key="1">
    <source>
        <dbReference type="ARBA" id="ARBA00002254"/>
    </source>
</evidence>
<dbReference type="Proteomes" id="UP000094023">
    <property type="component" value="Unassembled WGS sequence"/>
</dbReference>
<protein>
    <recommendedName>
        <fullName evidence="4 11">Flagellar protein FliL</fullName>
    </recommendedName>
</protein>
<comment type="similarity">
    <text evidence="3 11">Belongs to the FliL family.</text>
</comment>
<dbReference type="OrthoDB" id="2087278at2"/>
<keyword evidence="12" id="KW-0966">Cell projection</keyword>
<dbReference type="GO" id="GO:0005886">
    <property type="term" value="C:plasma membrane"/>
    <property type="evidence" value="ECO:0007669"/>
    <property type="project" value="UniProtKB-SubCell"/>
</dbReference>
<keyword evidence="10 11" id="KW-0472">Membrane</keyword>
<organism evidence="12 13">
    <name type="scientific">Proteus myxofaciens ATCC 19692</name>
    <dbReference type="NCBI Taxonomy" id="1354337"/>
    <lineage>
        <taxon>Bacteria</taxon>
        <taxon>Pseudomonadati</taxon>
        <taxon>Pseudomonadota</taxon>
        <taxon>Gammaproteobacteria</taxon>
        <taxon>Enterobacterales</taxon>
        <taxon>Morganellaceae</taxon>
        <taxon>Proteus</taxon>
    </lineage>
</organism>
<dbReference type="Pfam" id="PF03748">
    <property type="entry name" value="FliL"/>
    <property type="match status" value="1"/>
</dbReference>
<evidence type="ECO:0000256" key="4">
    <source>
        <dbReference type="ARBA" id="ARBA00021812"/>
    </source>
</evidence>
<evidence type="ECO:0000256" key="8">
    <source>
        <dbReference type="ARBA" id="ARBA00022779"/>
    </source>
</evidence>
<dbReference type="AlphaFoldDB" id="A0A198GKJ2"/>
<dbReference type="PANTHER" id="PTHR35091">
    <property type="entry name" value="FLAGELLAR PROTEIN FLIL"/>
    <property type="match status" value="1"/>
</dbReference>
<keyword evidence="5" id="KW-1003">Cell membrane</keyword>
<name>A0A198GKJ2_9GAMM</name>
<evidence type="ECO:0000256" key="5">
    <source>
        <dbReference type="ARBA" id="ARBA00022475"/>
    </source>
</evidence>
<evidence type="ECO:0000256" key="2">
    <source>
        <dbReference type="ARBA" id="ARBA00004162"/>
    </source>
</evidence>
<evidence type="ECO:0000256" key="3">
    <source>
        <dbReference type="ARBA" id="ARBA00008281"/>
    </source>
</evidence>
<evidence type="ECO:0000256" key="9">
    <source>
        <dbReference type="ARBA" id="ARBA00022989"/>
    </source>
</evidence>
<dbReference type="PANTHER" id="PTHR35091:SF2">
    <property type="entry name" value="FLAGELLAR PROTEIN FLIL"/>
    <property type="match status" value="1"/>
</dbReference>
<keyword evidence="7 11" id="KW-0812">Transmembrane</keyword>
<evidence type="ECO:0000256" key="6">
    <source>
        <dbReference type="ARBA" id="ARBA00022500"/>
    </source>
</evidence>
<dbReference type="GO" id="GO:0006935">
    <property type="term" value="P:chemotaxis"/>
    <property type="evidence" value="ECO:0007669"/>
    <property type="project" value="UniProtKB-KW"/>
</dbReference>
<dbReference type="PATRIC" id="fig|1354337.4.peg.481"/>
<dbReference type="GO" id="GO:0071978">
    <property type="term" value="P:bacterial-type flagellum-dependent swarming motility"/>
    <property type="evidence" value="ECO:0007669"/>
    <property type="project" value="TreeGrafter"/>
</dbReference>
<dbReference type="InterPro" id="IPR005503">
    <property type="entry name" value="FliL"/>
</dbReference>
<comment type="function">
    <text evidence="1 11">Controls the rotational direction of flagella during chemotaxis.</text>
</comment>
<keyword evidence="8 11" id="KW-0283">Flagellar rotation</keyword>
<comment type="caution">
    <text evidence="12">The sequence shown here is derived from an EMBL/GenBank/DDBJ whole genome shotgun (WGS) entry which is preliminary data.</text>
</comment>
<dbReference type="RefSeq" id="WP_066746438.1">
    <property type="nucleotide sequence ID" value="NZ_LXEN01000019.1"/>
</dbReference>
<reference evidence="12 13" key="1">
    <citation type="submission" date="2016-04" db="EMBL/GenBank/DDBJ databases">
        <title>ATOL: Assembling a taxonomically balanced genome-scale reconstruction of the evolutionary history of the Enterobacteriaceae.</title>
        <authorList>
            <person name="Plunkett G.III."/>
            <person name="Neeno-Eckwall E.C."/>
            <person name="Glasner J.D."/>
            <person name="Perna N.T."/>
        </authorList>
    </citation>
    <scope>NUCLEOTIDE SEQUENCE [LARGE SCALE GENOMIC DNA]</scope>
    <source>
        <strain evidence="12 13">ATCC 19692</strain>
    </source>
</reference>
<proteinExistence type="inferred from homology"/>
<keyword evidence="13" id="KW-1185">Reference proteome</keyword>
<keyword evidence="12" id="KW-0969">Cilium</keyword>
<feature type="transmembrane region" description="Helical" evidence="11">
    <location>
        <begin position="12"/>
        <end position="35"/>
    </location>
</feature>
<sequence length="160" mass="18105">MSNYSNKRKSYSLILIIIILVIVIIAAAFGGYSWWALKHAKSGSAGTNQQKVIPAPVFMSLEPFTVNLIDDEEHLDRVLYIGITLRLTDENTRKRLQDYLPEVRSRLLLLLSRQQANKLATDTGKMQLMTDVKETLRPTLVPGESEQILSGVLFTTFILR</sequence>
<dbReference type="STRING" id="1354337.M983_0465"/>
<evidence type="ECO:0000256" key="7">
    <source>
        <dbReference type="ARBA" id="ARBA00022692"/>
    </source>
</evidence>
<keyword evidence="12" id="KW-0282">Flagellum</keyword>
<evidence type="ECO:0000256" key="11">
    <source>
        <dbReference type="RuleBase" id="RU364125"/>
    </source>
</evidence>
<accession>A0A198GKJ2</accession>
<gene>
    <name evidence="12" type="ORF">M983_0465</name>
</gene>
<keyword evidence="6 11" id="KW-0145">Chemotaxis</keyword>
<dbReference type="GO" id="GO:0009425">
    <property type="term" value="C:bacterial-type flagellum basal body"/>
    <property type="evidence" value="ECO:0007669"/>
    <property type="project" value="InterPro"/>
</dbReference>
<evidence type="ECO:0000313" key="13">
    <source>
        <dbReference type="Proteomes" id="UP000094023"/>
    </source>
</evidence>
<keyword evidence="11" id="KW-0997">Cell inner membrane</keyword>